<dbReference type="PANTHER" id="PTHR23339">
    <property type="entry name" value="TYROSINE SPECIFIC PROTEIN PHOSPHATASE AND DUAL SPECIFICITY PROTEIN PHOSPHATASE"/>
    <property type="match status" value="1"/>
</dbReference>
<evidence type="ECO:0000256" key="1">
    <source>
        <dbReference type="ARBA" id="ARBA00022801"/>
    </source>
</evidence>
<dbReference type="FunFam" id="3.90.190.10:FF:000157">
    <property type="entry name" value="Protein-tyrosine phosphatase"/>
    <property type="match status" value="1"/>
</dbReference>
<proteinExistence type="predicted"/>
<dbReference type="InterPro" id="IPR003595">
    <property type="entry name" value="Tyr_Pase_cat"/>
</dbReference>
<reference evidence="4" key="1">
    <citation type="submission" date="2021-10" db="EMBL/GenBank/DDBJ databases">
        <title>Roseicella aerolatum sp. nov., isolated from aerosols of e-waste dismantling site.</title>
        <authorList>
            <person name="Qin T."/>
        </authorList>
    </citation>
    <scope>NUCLEOTIDE SEQUENCE</scope>
    <source>
        <strain evidence="4">GB24</strain>
    </source>
</reference>
<dbReference type="Pfam" id="PF22784">
    <property type="entry name" value="PTP-SAK"/>
    <property type="match status" value="1"/>
</dbReference>
<evidence type="ECO:0000313" key="5">
    <source>
        <dbReference type="Proteomes" id="UP001139311"/>
    </source>
</evidence>
<protein>
    <recommendedName>
        <fullName evidence="3">Tyrosine specific protein phosphatases domain-containing protein</fullName>
    </recommendedName>
</protein>
<dbReference type="Proteomes" id="UP001139311">
    <property type="component" value="Unassembled WGS sequence"/>
</dbReference>
<organism evidence="4 5">
    <name type="scientific">Roseicella aerolata</name>
    <dbReference type="NCBI Taxonomy" id="2883479"/>
    <lineage>
        <taxon>Bacteria</taxon>
        <taxon>Pseudomonadati</taxon>
        <taxon>Pseudomonadota</taxon>
        <taxon>Alphaproteobacteria</taxon>
        <taxon>Acetobacterales</taxon>
        <taxon>Roseomonadaceae</taxon>
        <taxon>Roseicella</taxon>
    </lineage>
</organism>
<dbReference type="SMART" id="SM00404">
    <property type="entry name" value="PTPc_motif"/>
    <property type="match status" value="1"/>
</dbReference>
<dbReference type="EMBL" id="JAJAQI010000008">
    <property type="protein sequence ID" value="MCB4821521.1"/>
    <property type="molecule type" value="Genomic_DNA"/>
</dbReference>
<feature type="region of interest" description="Disordered" evidence="2">
    <location>
        <begin position="162"/>
        <end position="181"/>
    </location>
</feature>
<dbReference type="SUPFAM" id="SSF52799">
    <property type="entry name" value="(Phosphotyrosine protein) phosphatases II"/>
    <property type="match status" value="1"/>
</dbReference>
<dbReference type="InterPro" id="IPR016130">
    <property type="entry name" value="Tyr_Pase_AS"/>
</dbReference>
<feature type="domain" description="Tyrosine specific protein phosphatases" evidence="3">
    <location>
        <begin position="86"/>
        <end position="150"/>
    </location>
</feature>
<gene>
    <name evidence="4" type="ORF">LHA35_07225</name>
</gene>
<accession>A0A9X1IC64</accession>
<sequence>MRIDALPLPGGGLLGITHCPGRRGGTLAGDLAAIRVWGATHLLTLLEEAELPPGLPGAAAGAGLAWHRLPIPDMRPPGVAARAAWPGIAAALRSVWAAGGHVAVHCAAGLGRSGTVAACLLLEAGIAPGQAIAMVRAARPGAIETPEQEGFVMAGGFAPCPSTGPAPGLNRPGSLADRRNS</sequence>
<keyword evidence="1" id="KW-0378">Hydrolase</keyword>
<dbReference type="GO" id="GO:0016791">
    <property type="term" value="F:phosphatase activity"/>
    <property type="evidence" value="ECO:0007669"/>
    <property type="project" value="UniProtKB-ARBA"/>
</dbReference>
<keyword evidence="5" id="KW-1185">Reference proteome</keyword>
<dbReference type="PROSITE" id="PS00383">
    <property type="entry name" value="TYR_PHOSPHATASE_1"/>
    <property type="match status" value="1"/>
</dbReference>
<name>A0A9X1IC64_9PROT</name>
<evidence type="ECO:0000313" key="4">
    <source>
        <dbReference type="EMBL" id="MCB4821521.1"/>
    </source>
</evidence>
<dbReference type="InterPro" id="IPR050561">
    <property type="entry name" value="PTP"/>
</dbReference>
<evidence type="ECO:0000259" key="3">
    <source>
        <dbReference type="PROSITE" id="PS50056"/>
    </source>
</evidence>
<dbReference type="InterPro" id="IPR057023">
    <property type="entry name" value="PTP-SAK"/>
</dbReference>
<dbReference type="Gene3D" id="3.90.190.10">
    <property type="entry name" value="Protein tyrosine phosphatase superfamily"/>
    <property type="match status" value="1"/>
</dbReference>
<dbReference type="PROSITE" id="PS50056">
    <property type="entry name" value="TYR_PHOSPHATASE_2"/>
    <property type="match status" value="1"/>
</dbReference>
<evidence type="ECO:0000256" key="2">
    <source>
        <dbReference type="SAM" id="MobiDB-lite"/>
    </source>
</evidence>
<dbReference type="InterPro" id="IPR029021">
    <property type="entry name" value="Prot-tyrosine_phosphatase-like"/>
</dbReference>
<comment type="caution">
    <text evidence="4">The sequence shown here is derived from an EMBL/GenBank/DDBJ whole genome shotgun (WGS) entry which is preliminary data.</text>
</comment>
<dbReference type="InterPro" id="IPR000387">
    <property type="entry name" value="Tyr_Pase_dom"/>
</dbReference>
<dbReference type="AlphaFoldDB" id="A0A9X1IC64"/>
<dbReference type="RefSeq" id="WP_226606355.1">
    <property type="nucleotide sequence ID" value="NZ_JAJAQI010000008.1"/>
</dbReference>